<dbReference type="GO" id="GO:0005886">
    <property type="term" value="C:plasma membrane"/>
    <property type="evidence" value="ECO:0007669"/>
    <property type="project" value="UniProtKB-SubCell"/>
</dbReference>
<dbReference type="EMBL" id="FWEV01000293">
    <property type="protein sequence ID" value="SLM31942.1"/>
    <property type="molecule type" value="Genomic_DNA"/>
</dbReference>
<evidence type="ECO:0000256" key="2">
    <source>
        <dbReference type="ARBA" id="ARBA00022475"/>
    </source>
</evidence>
<evidence type="ECO:0000256" key="1">
    <source>
        <dbReference type="ARBA" id="ARBA00004651"/>
    </source>
</evidence>
<keyword evidence="5 6" id="KW-0472">Membrane</keyword>
<evidence type="ECO:0000256" key="4">
    <source>
        <dbReference type="ARBA" id="ARBA00022989"/>
    </source>
</evidence>
<evidence type="ECO:0000313" key="7">
    <source>
        <dbReference type="EMBL" id="SLM31942.1"/>
    </source>
</evidence>
<reference evidence="7 8" key="1">
    <citation type="submission" date="2017-03" db="EMBL/GenBank/DDBJ databases">
        <authorList>
            <person name="Afonso C.L."/>
            <person name="Miller P.J."/>
            <person name="Scott M.A."/>
            <person name="Spackman E."/>
            <person name="Goraichik I."/>
            <person name="Dimitrov K.M."/>
            <person name="Suarez D.L."/>
            <person name="Swayne D.E."/>
        </authorList>
    </citation>
    <scope>NUCLEOTIDE SEQUENCE [LARGE SCALE GENOMIC DNA]</scope>
    <source>
        <strain evidence="7">PRJEB14757</strain>
    </source>
</reference>
<evidence type="ECO:0000313" key="8">
    <source>
        <dbReference type="Proteomes" id="UP000191931"/>
    </source>
</evidence>
<feature type="transmembrane region" description="Helical" evidence="6">
    <location>
        <begin position="145"/>
        <end position="165"/>
    </location>
</feature>
<keyword evidence="3 6" id="KW-0812">Transmembrane</keyword>
<proteinExistence type="predicted"/>
<feature type="transmembrane region" description="Helical" evidence="6">
    <location>
        <begin position="37"/>
        <end position="62"/>
    </location>
</feature>
<comment type="subcellular location">
    <subcellularLocation>
        <location evidence="1">Cell membrane</location>
        <topology evidence="1">Multi-pass membrane protein</topology>
    </subcellularLocation>
</comment>
<gene>
    <name evidence="7" type="ORF">MTBBW1_500007</name>
</gene>
<protein>
    <submittedName>
        <fullName evidence="7">Putative amino acid transport protein (LysE family)</fullName>
    </submittedName>
</protein>
<keyword evidence="8" id="KW-1185">Reference proteome</keyword>
<evidence type="ECO:0000256" key="3">
    <source>
        <dbReference type="ARBA" id="ARBA00022692"/>
    </source>
</evidence>
<dbReference type="AlphaFoldDB" id="A0A1W1HHU1"/>
<dbReference type="InterPro" id="IPR001123">
    <property type="entry name" value="LeuE-type"/>
</dbReference>
<dbReference type="PANTHER" id="PTHR30086">
    <property type="entry name" value="ARGININE EXPORTER PROTEIN ARGO"/>
    <property type="match status" value="1"/>
</dbReference>
<dbReference type="PANTHER" id="PTHR30086:SF20">
    <property type="entry name" value="ARGININE EXPORTER PROTEIN ARGO-RELATED"/>
    <property type="match status" value="1"/>
</dbReference>
<feature type="transmembrane region" description="Helical" evidence="6">
    <location>
        <begin position="106"/>
        <end position="125"/>
    </location>
</feature>
<sequence length="199" mass="21690">MILVFFKGFVVSAGLIIAIGAQNAFVLTQGIKRQHWLIIPLICAVCDALLISAGVAGMGTIVSDYPEFTRYVAWGGAAFLFWYGFKSLQSVFRPGTLEESNRETSTVGKAVATTLALTFLNPHVYIDTVLLIGTIGSQFPDGEKFLFAAGAMSASFVWFFMLSFGGRLLKPMFQKTVSWQILDSFVCATMIFVGVSLII</sequence>
<feature type="transmembrane region" description="Helical" evidence="6">
    <location>
        <begin position="68"/>
        <end position="85"/>
    </location>
</feature>
<organism evidence="7 8">
    <name type="scientific">Desulfamplus magnetovallimortis</name>
    <dbReference type="NCBI Taxonomy" id="1246637"/>
    <lineage>
        <taxon>Bacteria</taxon>
        <taxon>Pseudomonadati</taxon>
        <taxon>Thermodesulfobacteriota</taxon>
        <taxon>Desulfobacteria</taxon>
        <taxon>Desulfobacterales</taxon>
        <taxon>Desulfobacteraceae</taxon>
        <taxon>Desulfamplus</taxon>
    </lineage>
</organism>
<name>A0A1W1HHU1_9BACT</name>
<dbReference type="OrthoDB" id="5638726at2"/>
<evidence type="ECO:0000256" key="6">
    <source>
        <dbReference type="SAM" id="Phobius"/>
    </source>
</evidence>
<dbReference type="Proteomes" id="UP000191931">
    <property type="component" value="Unassembled WGS sequence"/>
</dbReference>
<keyword evidence="2" id="KW-1003">Cell membrane</keyword>
<dbReference type="Pfam" id="PF01810">
    <property type="entry name" value="LysE"/>
    <property type="match status" value="1"/>
</dbReference>
<feature type="transmembrane region" description="Helical" evidence="6">
    <location>
        <begin position="6"/>
        <end position="25"/>
    </location>
</feature>
<evidence type="ECO:0000256" key="5">
    <source>
        <dbReference type="ARBA" id="ARBA00023136"/>
    </source>
</evidence>
<feature type="transmembrane region" description="Helical" evidence="6">
    <location>
        <begin position="177"/>
        <end position="198"/>
    </location>
</feature>
<dbReference type="GO" id="GO:0015171">
    <property type="term" value="F:amino acid transmembrane transporter activity"/>
    <property type="evidence" value="ECO:0007669"/>
    <property type="project" value="TreeGrafter"/>
</dbReference>
<keyword evidence="4 6" id="KW-1133">Transmembrane helix</keyword>
<accession>A0A1W1HHU1</accession>